<dbReference type="Proteomes" id="UP001628193">
    <property type="component" value="Unassembled WGS sequence"/>
</dbReference>
<feature type="transmembrane region" description="Helical" evidence="6">
    <location>
        <begin position="371"/>
        <end position="397"/>
    </location>
</feature>
<dbReference type="EMBL" id="BAAFGK010000001">
    <property type="protein sequence ID" value="GAB0055853.1"/>
    <property type="molecule type" value="Genomic_DNA"/>
</dbReference>
<dbReference type="PANTHER" id="PTHR33406">
    <property type="entry name" value="MEMBRANE PROTEIN MJ1562-RELATED"/>
    <property type="match status" value="1"/>
</dbReference>
<keyword evidence="5 6" id="KW-0472">Membrane</keyword>
<evidence type="ECO:0000256" key="2">
    <source>
        <dbReference type="ARBA" id="ARBA00022475"/>
    </source>
</evidence>
<sequence length="888" mass="98995">MSKSISRHYAEFAMAHRRSIFWGVLLVTLFLAPMIQYLDIRNDPDTLLPFSNRYVSTNLYAESHFGMGNLMVVGIEMKQGDIYQPWLINTVQEIHHKLEKLPNSRTNNFLSLAAQKVKFMGADANGLVFKRLIPTSGIDTKDAKLAEEQLAFLKTGLEENPVMAPMLLYQEDANGKRCVYGQSGCTTRGTFVIADYDDGVKEHYLSWVRTLLKELEPYTHDDRIRILVAGEPYFLSYMLLDLVDHWWLYALSLVIVVLMLLRECRSWHGALFPMYGVLTTIVWTMGVMGLSGFLLTTMMVLTPMLLLAIGMGHAVQVTRRYMQEHDEWGDTEEAGIRAIEHTLIPAALCVVTGVAGFATLGLVDISFYKDYAYFGIFGLITLLLTTTTLIPLMLVMFPMRATGISQSEKEYNWRKERHIASTLTNFLTRGTRWIPIGVVAALLLLSVHYTGILHGTRDDLMPGVEKGINYAHAAFKEDSRVIREINRLGEIMPGVISLNIPIRGKDPLKPRCGQDGAAPPNCHDPETMGEQGIFNDADVMADLARMEEWMRKHPSIGFTGSYAQYLKLVNMLLSTEPGEKANMAHFAIPDTAYLKAADPNDTRNPNEMIALYNGLLAMMTSQGDLDSFVDSKSWNEGVLLGFVNTMDPALTHKVVLDIQTYIEAHKNDVGFRKVNFGLRNGDTSGDTNELSQPGPQYLAPGIGGFLGATEATREVSMENWLLSPLETGVVIFLITGLMFRNWAISLLLTVMLGITLFTQYGLAGYFTAMRNWSGNLHFGNLVTLSIAMGLGVDYSIYMVSRLKEEMEMSGGEWREALFNTLASSGSAVIVSVMVLLGSLIPLLGTELGNTWGLGIYIGEALVVDVFTSLTVLPLLVYWLKPNYIFQPE</sequence>
<proteinExistence type="predicted"/>
<keyword evidence="4 6" id="KW-1133">Transmembrane helix</keyword>
<dbReference type="PANTHER" id="PTHR33406:SF12">
    <property type="entry name" value="BLR2997 PROTEIN"/>
    <property type="match status" value="1"/>
</dbReference>
<evidence type="ECO:0000256" key="5">
    <source>
        <dbReference type="ARBA" id="ARBA00023136"/>
    </source>
</evidence>
<dbReference type="InterPro" id="IPR050545">
    <property type="entry name" value="Mycobact_MmpL"/>
</dbReference>
<dbReference type="PROSITE" id="PS50156">
    <property type="entry name" value="SSD"/>
    <property type="match status" value="1"/>
</dbReference>
<dbReference type="InterPro" id="IPR000731">
    <property type="entry name" value="SSD"/>
</dbReference>
<evidence type="ECO:0000256" key="1">
    <source>
        <dbReference type="ARBA" id="ARBA00004651"/>
    </source>
</evidence>
<evidence type="ECO:0000256" key="6">
    <source>
        <dbReference type="SAM" id="Phobius"/>
    </source>
</evidence>
<feature type="transmembrane region" description="Helical" evidence="6">
    <location>
        <begin position="269"/>
        <end position="287"/>
    </location>
</feature>
<evidence type="ECO:0000256" key="3">
    <source>
        <dbReference type="ARBA" id="ARBA00022692"/>
    </source>
</evidence>
<feature type="transmembrane region" description="Helical" evidence="6">
    <location>
        <begin position="855"/>
        <end position="879"/>
    </location>
</feature>
<evidence type="ECO:0000313" key="8">
    <source>
        <dbReference type="EMBL" id="GAB0055853.1"/>
    </source>
</evidence>
<evidence type="ECO:0000313" key="9">
    <source>
        <dbReference type="Proteomes" id="UP001628193"/>
    </source>
</evidence>
<keyword evidence="2" id="KW-1003">Cell membrane</keyword>
<dbReference type="Pfam" id="PF03176">
    <property type="entry name" value="MMPL"/>
    <property type="match status" value="2"/>
</dbReference>
<gene>
    <name evidence="8" type="ORF">SIID45300_00151</name>
</gene>
<feature type="domain" description="SSD" evidence="7">
    <location>
        <begin position="270"/>
        <end position="396"/>
    </location>
</feature>
<dbReference type="InterPro" id="IPR004869">
    <property type="entry name" value="MMPL_dom"/>
</dbReference>
<feature type="transmembrane region" description="Helical" evidence="6">
    <location>
        <begin position="778"/>
        <end position="799"/>
    </location>
</feature>
<feature type="transmembrane region" description="Helical" evidence="6">
    <location>
        <begin position="820"/>
        <end position="843"/>
    </location>
</feature>
<keyword evidence="3 6" id="KW-0812">Transmembrane</keyword>
<accession>A0ABQ0C4P0</accession>
<name>A0ABQ0C4P0_9PROT</name>
<comment type="subcellular location">
    <subcellularLocation>
        <location evidence="1">Cell membrane</location>
        <topology evidence="1">Multi-pass membrane protein</topology>
    </subcellularLocation>
</comment>
<feature type="transmembrane region" description="Helical" evidence="6">
    <location>
        <begin position="20"/>
        <end position="38"/>
    </location>
</feature>
<feature type="transmembrane region" description="Helical" evidence="6">
    <location>
        <begin position="293"/>
        <end position="315"/>
    </location>
</feature>
<keyword evidence="9" id="KW-1185">Reference proteome</keyword>
<evidence type="ECO:0000256" key="4">
    <source>
        <dbReference type="ARBA" id="ARBA00022989"/>
    </source>
</evidence>
<feature type="transmembrane region" description="Helical" evidence="6">
    <location>
        <begin position="433"/>
        <end position="452"/>
    </location>
</feature>
<protein>
    <recommendedName>
        <fullName evidence="7">SSD domain-containing protein</fullName>
    </recommendedName>
</protein>
<reference evidence="8 9" key="1">
    <citation type="submission" date="2024-09" db="EMBL/GenBank/DDBJ databases">
        <title>Draft genome sequence of Candidatus Magnetaquicoccaceae bacterium FCR-1.</title>
        <authorList>
            <person name="Shimoshige H."/>
            <person name="Shimamura S."/>
            <person name="Taoka A."/>
            <person name="Kobayashi H."/>
            <person name="Maekawa T."/>
        </authorList>
    </citation>
    <scope>NUCLEOTIDE SEQUENCE [LARGE SCALE GENOMIC DNA]</scope>
    <source>
        <strain evidence="8 9">FCR-1</strain>
    </source>
</reference>
<feature type="transmembrane region" description="Helical" evidence="6">
    <location>
        <begin position="343"/>
        <end position="365"/>
    </location>
</feature>
<dbReference type="SUPFAM" id="SSF82866">
    <property type="entry name" value="Multidrug efflux transporter AcrB transmembrane domain"/>
    <property type="match status" value="2"/>
</dbReference>
<feature type="transmembrane region" description="Helical" evidence="6">
    <location>
        <begin position="720"/>
        <end position="739"/>
    </location>
</feature>
<evidence type="ECO:0000259" key="7">
    <source>
        <dbReference type="PROSITE" id="PS50156"/>
    </source>
</evidence>
<dbReference type="Gene3D" id="1.20.1640.10">
    <property type="entry name" value="Multidrug efflux transporter AcrB transmembrane domain"/>
    <property type="match status" value="2"/>
</dbReference>
<organism evidence="8 9">
    <name type="scientific">Candidatus Magnetaquiglobus chichijimensis</name>
    <dbReference type="NCBI Taxonomy" id="3141448"/>
    <lineage>
        <taxon>Bacteria</taxon>
        <taxon>Pseudomonadati</taxon>
        <taxon>Pseudomonadota</taxon>
        <taxon>Magnetococcia</taxon>
        <taxon>Magnetococcales</taxon>
        <taxon>Candidatus Magnetaquicoccaceae</taxon>
        <taxon>Candidatus Magnetaquiglobus</taxon>
    </lineage>
</organism>
<feature type="transmembrane region" description="Helical" evidence="6">
    <location>
        <begin position="246"/>
        <end position="262"/>
    </location>
</feature>
<dbReference type="RefSeq" id="WP_420903565.1">
    <property type="nucleotide sequence ID" value="NZ_BAAFGK010000001.1"/>
</dbReference>
<feature type="transmembrane region" description="Helical" evidence="6">
    <location>
        <begin position="746"/>
        <end position="766"/>
    </location>
</feature>
<comment type="caution">
    <text evidence="8">The sequence shown here is derived from an EMBL/GenBank/DDBJ whole genome shotgun (WGS) entry which is preliminary data.</text>
</comment>